<evidence type="ECO:0000256" key="3">
    <source>
        <dbReference type="ARBA" id="ARBA00023004"/>
    </source>
</evidence>
<name>A0A2M7UXG2_9BACT</name>
<dbReference type="EMBL" id="PFPB01000060">
    <property type="protein sequence ID" value="PIZ88683.1"/>
    <property type="molecule type" value="Genomic_DNA"/>
</dbReference>
<dbReference type="SMART" id="SM00478">
    <property type="entry name" value="ENDO3c"/>
    <property type="match status" value="1"/>
</dbReference>
<evidence type="ECO:0000313" key="6">
    <source>
        <dbReference type="EMBL" id="PIZ88683.1"/>
    </source>
</evidence>
<dbReference type="GO" id="GO:0051539">
    <property type="term" value="F:4 iron, 4 sulfur cluster binding"/>
    <property type="evidence" value="ECO:0007669"/>
    <property type="project" value="UniProtKB-KW"/>
</dbReference>
<organism evidence="6 7">
    <name type="scientific">Candidatus Nealsonbacteria bacterium CG_4_10_14_0_2_um_filter_38_17</name>
    <dbReference type="NCBI Taxonomy" id="1974680"/>
    <lineage>
        <taxon>Bacteria</taxon>
        <taxon>Candidatus Nealsoniibacteriota</taxon>
    </lineage>
</organism>
<dbReference type="Gene3D" id="1.10.340.30">
    <property type="entry name" value="Hypothetical protein, domain 2"/>
    <property type="match status" value="1"/>
</dbReference>
<dbReference type="AlphaFoldDB" id="A0A2M7UXG2"/>
<comment type="caution">
    <text evidence="6">The sequence shown here is derived from an EMBL/GenBank/DDBJ whole genome shotgun (WGS) entry which is preliminary data.</text>
</comment>
<evidence type="ECO:0000313" key="7">
    <source>
        <dbReference type="Proteomes" id="UP000230760"/>
    </source>
</evidence>
<evidence type="ECO:0000256" key="4">
    <source>
        <dbReference type="ARBA" id="ARBA00023014"/>
    </source>
</evidence>
<protein>
    <recommendedName>
        <fullName evidence="5">HhH-GPD domain-containing protein</fullName>
    </recommendedName>
</protein>
<evidence type="ECO:0000256" key="2">
    <source>
        <dbReference type="ARBA" id="ARBA00022723"/>
    </source>
</evidence>
<dbReference type="Gene3D" id="1.10.1670.10">
    <property type="entry name" value="Helix-hairpin-Helix base-excision DNA repair enzymes (C-terminal)"/>
    <property type="match status" value="1"/>
</dbReference>
<dbReference type="InterPro" id="IPR023170">
    <property type="entry name" value="HhH_base_excis_C"/>
</dbReference>
<keyword evidence="2" id="KW-0479">Metal-binding</keyword>
<feature type="non-terminal residue" evidence="6">
    <location>
        <position position="1"/>
    </location>
</feature>
<dbReference type="Proteomes" id="UP000230760">
    <property type="component" value="Unassembled WGS sequence"/>
</dbReference>
<accession>A0A2M7UXG2</accession>
<reference evidence="7" key="1">
    <citation type="submission" date="2017-09" db="EMBL/GenBank/DDBJ databases">
        <title>Depth-based differentiation of microbial function through sediment-hosted aquifers and enrichment of novel symbionts in the deep terrestrial subsurface.</title>
        <authorList>
            <person name="Probst A.J."/>
            <person name="Ladd B."/>
            <person name="Jarett J.K."/>
            <person name="Geller-Mcgrath D.E."/>
            <person name="Sieber C.M.K."/>
            <person name="Emerson J.B."/>
            <person name="Anantharaman K."/>
            <person name="Thomas B.C."/>
            <person name="Malmstrom R."/>
            <person name="Stieglmeier M."/>
            <person name="Klingl A."/>
            <person name="Woyke T."/>
            <person name="Ryan C.M."/>
            <person name="Banfield J.F."/>
        </authorList>
    </citation>
    <scope>NUCLEOTIDE SEQUENCE [LARGE SCALE GENOMIC DNA]</scope>
</reference>
<keyword evidence="1" id="KW-0004">4Fe-4S</keyword>
<evidence type="ECO:0000259" key="5">
    <source>
        <dbReference type="SMART" id="SM00478"/>
    </source>
</evidence>
<evidence type="ECO:0000256" key="1">
    <source>
        <dbReference type="ARBA" id="ARBA00022485"/>
    </source>
</evidence>
<dbReference type="GO" id="GO:0006284">
    <property type="term" value="P:base-excision repair"/>
    <property type="evidence" value="ECO:0007669"/>
    <property type="project" value="InterPro"/>
</dbReference>
<sequence>FTERLKKLNAFTELIRPAGFYQSKPKRLFSLASFIVNNYGNLTGFMKEKLNVAREKLLGLYGIGPETADTILLYALDRPTFVIDAYTQKLVKKEKIAKNLEYNYLKQLFEENLPKDTILFQSFHTLIIVDQKGREGSMMRIV</sequence>
<dbReference type="PANTHER" id="PTHR10359:SF19">
    <property type="entry name" value="DNA REPAIR GLYCOSYLASE MJ1434-RELATED"/>
    <property type="match status" value="1"/>
</dbReference>
<dbReference type="InterPro" id="IPR011257">
    <property type="entry name" value="DNA_glycosylase"/>
</dbReference>
<dbReference type="GO" id="GO:0046872">
    <property type="term" value="F:metal ion binding"/>
    <property type="evidence" value="ECO:0007669"/>
    <property type="project" value="UniProtKB-KW"/>
</dbReference>
<keyword evidence="4" id="KW-0411">Iron-sulfur</keyword>
<dbReference type="InterPro" id="IPR003265">
    <property type="entry name" value="HhH-GPD_domain"/>
</dbReference>
<dbReference type="PANTHER" id="PTHR10359">
    <property type="entry name" value="A/G-SPECIFIC ADENINE GLYCOSYLASE/ENDONUCLEASE III"/>
    <property type="match status" value="1"/>
</dbReference>
<gene>
    <name evidence="6" type="ORF">COX90_03335</name>
</gene>
<dbReference type="GO" id="GO:0003824">
    <property type="term" value="F:catalytic activity"/>
    <property type="evidence" value="ECO:0007669"/>
    <property type="project" value="InterPro"/>
</dbReference>
<dbReference type="SUPFAM" id="SSF48150">
    <property type="entry name" value="DNA-glycosylase"/>
    <property type="match status" value="1"/>
</dbReference>
<feature type="domain" description="HhH-GPD" evidence="5">
    <location>
        <begin position="1"/>
        <end position="133"/>
    </location>
</feature>
<keyword evidence="3" id="KW-0408">Iron</keyword>
<proteinExistence type="predicted"/>
<dbReference type="CDD" id="cd00056">
    <property type="entry name" value="ENDO3c"/>
    <property type="match status" value="1"/>
</dbReference>